<dbReference type="EMBL" id="JANUGQ010000024">
    <property type="protein sequence ID" value="MCS0638644.1"/>
    <property type="molecule type" value="Genomic_DNA"/>
</dbReference>
<accession>A0ABT2CQ36</accession>
<dbReference type="PROSITE" id="PS50977">
    <property type="entry name" value="HTH_TETR_2"/>
    <property type="match status" value="1"/>
</dbReference>
<organism evidence="6 7">
    <name type="scientific">Streptomyces pyxinae</name>
    <dbReference type="NCBI Taxonomy" id="2970734"/>
    <lineage>
        <taxon>Bacteria</taxon>
        <taxon>Bacillati</taxon>
        <taxon>Actinomycetota</taxon>
        <taxon>Actinomycetes</taxon>
        <taxon>Kitasatosporales</taxon>
        <taxon>Streptomycetaceae</taxon>
        <taxon>Streptomyces</taxon>
    </lineage>
</organism>
<dbReference type="InterPro" id="IPR036271">
    <property type="entry name" value="Tet_transcr_reg_TetR-rel_C_sf"/>
</dbReference>
<evidence type="ECO:0000256" key="3">
    <source>
        <dbReference type="ARBA" id="ARBA00023163"/>
    </source>
</evidence>
<dbReference type="Pfam" id="PF00440">
    <property type="entry name" value="TetR_N"/>
    <property type="match status" value="1"/>
</dbReference>
<feature type="DNA-binding region" description="H-T-H motif" evidence="4">
    <location>
        <begin position="31"/>
        <end position="50"/>
    </location>
</feature>
<keyword evidence="1" id="KW-0805">Transcription regulation</keyword>
<dbReference type="PANTHER" id="PTHR30055">
    <property type="entry name" value="HTH-TYPE TRANSCRIPTIONAL REGULATOR RUTR"/>
    <property type="match status" value="1"/>
</dbReference>
<evidence type="ECO:0000313" key="7">
    <source>
        <dbReference type="Proteomes" id="UP001431313"/>
    </source>
</evidence>
<evidence type="ECO:0000256" key="4">
    <source>
        <dbReference type="PROSITE-ProRule" id="PRU00335"/>
    </source>
</evidence>
<keyword evidence="7" id="KW-1185">Reference proteome</keyword>
<gene>
    <name evidence="6" type="ORF">NX801_23900</name>
</gene>
<dbReference type="Proteomes" id="UP001431313">
    <property type="component" value="Unassembled WGS sequence"/>
</dbReference>
<dbReference type="Gene3D" id="1.10.357.10">
    <property type="entry name" value="Tetracycline Repressor, domain 2"/>
    <property type="match status" value="1"/>
</dbReference>
<dbReference type="InterPro" id="IPR050109">
    <property type="entry name" value="HTH-type_TetR-like_transc_reg"/>
</dbReference>
<dbReference type="InterPro" id="IPR001647">
    <property type="entry name" value="HTH_TetR"/>
</dbReference>
<dbReference type="SUPFAM" id="SSF46689">
    <property type="entry name" value="Homeodomain-like"/>
    <property type="match status" value="1"/>
</dbReference>
<proteinExistence type="predicted"/>
<feature type="domain" description="HTH tetR-type" evidence="5">
    <location>
        <begin position="8"/>
        <end position="68"/>
    </location>
</feature>
<dbReference type="SUPFAM" id="SSF48498">
    <property type="entry name" value="Tetracyclin repressor-like, C-terminal domain"/>
    <property type="match status" value="1"/>
</dbReference>
<evidence type="ECO:0000313" key="6">
    <source>
        <dbReference type="EMBL" id="MCS0638644.1"/>
    </source>
</evidence>
<comment type="caution">
    <text evidence="6">The sequence shown here is derived from an EMBL/GenBank/DDBJ whole genome shotgun (WGS) entry which is preliminary data.</text>
</comment>
<sequence>MTQQQRALRTRSLAVRAAAVQFDRDGYQGTALVQVYQRAGISMGALSFHFPTKRDLARAVREQGYALVRDTVAGVLSRPGPALATGVALTLTLARLLEENVEVRAAARLSRECPPVTSSWYAEWLPELRVLFRRAQDEGGLRPGSDPEALAALAAHLVSGAEVQLRGGAAASGARDLSPVAQLAQIWRVVLPGLVVQNPHDFEVAFV</sequence>
<evidence type="ECO:0000259" key="5">
    <source>
        <dbReference type="PROSITE" id="PS50977"/>
    </source>
</evidence>
<evidence type="ECO:0000256" key="1">
    <source>
        <dbReference type="ARBA" id="ARBA00023015"/>
    </source>
</evidence>
<keyword evidence="2 4" id="KW-0238">DNA-binding</keyword>
<evidence type="ECO:0000256" key="2">
    <source>
        <dbReference type="ARBA" id="ARBA00023125"/>
    </source>
</evidence>
<dbReference type="RefSeq" id="WP_258789938.1">
    <property type="nucleotide sequence ID" value="NZ_JANUGQ010000024.1"/>
</dbReference>
<reference evidence="6" key="1">
    <citation type="submission" date="2022-08" db="EMBL/GenBank/DDBJ databases">
        <authorList>
            <person name="Somphong A."/>
            <person name="Phongsopitanun W."/>
        </authorList>
    </citation>
    <scope>NUCLEOTIDE SEQUENCE</scope>
    <source>
        <strain evidence="6">LP05-1</strain>
    </source>
</reference>
<dbReference type="PANTHER" id="PTHR30055:SF234">
    <property type="entry name" value="HTH-TYPE TRANSCRIPTIONAL REGULATOR BETI"/>
    <property type="match status" value="1"/>
</dbReference>
<keyword evidence="3" id="KW-0804">Transcription</keyword>
<dbReference type="InterPro" id="IPR009057">
    <property type="entry name" value="Homeodomain-like_sf"/>
</dbReference>
<protein>
    <submittedName>
        <fullName evidence="6">TetR/AcrR family transcriptional regulator</fullName>
    </submittedName>
</protein>
<name>A0ABT2CQ36_9ACTN</name>